<reference evidence="2" key="3">
    <citation type="submission" date="2018-05" db="EMBL/GenBank/DDBJ databases">
        <title>OgluRS3 (Oryza glumaepatula Reference Sequence Version 3).</title>
        <authorList>
            <person name="Zhang J."/>
            <person name="Kudrna D."/>
            <person name="Lee S."/>
            <person name="Talag J."/>
            <person name="Welchert J."/>
            <person name="Wing R.A."/>
        </authorList>
    </citation>
    <scope>NUCLEOTIDE SEQUENCE [LARGE SCALE GENOMIC DNA]</scope>
</reference>
<protein>
    <submittedName>
        <fullName evidence="2">Uncharacterized protein</fullName>
    </submittedName>
</protein>
<dbReference type="Proteomes" id="UP000026961">
    <property type="component" value="Chromosome 1"/>
</dbReference>
<dbReference type="Gramene" id="OGLUM01G12370.1">
    <property type="protein sequence ID" value="OGLUM01G12370.1"/>
    <property type="gene ID" value="OGLUM01G12370"/>
</dbReference>
<evidence type="ECO:0000256" key="1">
    <source>
        <dbReference type="SAM" id="MobiDB-lite"/>
    </source>
</evidence>
<organism evidence="2">
    <name type="scientific">Oryza glumipatula</name>
    <dbReference type="NCBI Taxonomy" id="40148"/>
    <lineage>
        <taxon>Eukaryota</taxon>
        <taxon>Viridiplantae</taxon>
        <taxon>Streptophyta</taxon>
        <taxon>Embryophyta</taxon>
        <taxon>Tracheophyta</taxon>
        <taxon>Spermatophyta</taxon>
        <taxon>Magnoliopsida</taxon>
        <taxon>Liliopsida</taxon>
        <taxon>Poales</taxon>
        <taxon>Poaceae</taxon>
        <taxon>BOP clade</taxon>
        <taxon>Oryzoideae</taxon>
        <taxon>Oryzeae</taxon>
        <taxon>Oryzinae</taxon>
        <taxon>Oryza</taxon>
    </lineage>
</organism>
<keyword evidence="3" id="KW-1185">Reference proteome</keyword>
<dbReference type="AlphaFoldDB" id="A0A0D9Y6M1"/>
<proteinExistence type="predicted"/>
<accession>A0A0D9Y6M1</accession>
<evidence type="ECO:0000313" key="3">
    <source>
        <dbReference type="Proteomes" id="UP000026961"/>
    </source>
</evidence>
<dbReference type="HOGENOM" id="CLU_1380019_0_0_1"/>
<reference evidence="2" key="2">
    <citation type="submission" date="2015-04" db="UniProtKB">
        <authorList>
            <consortium name="EnsemblPlants"/>
        </authorList>
    </citation>
    <scope>IDENTIFICATION</scope>
</reference>
<evidence type="ECO:0000313" key="2">
    <source>
        <dbReference type="EnsemblPlants" id="OGLUM01G12370.1"/>
    </source>
</evidence>
<feature type="region of interest" description="Disordered" evidence="1">
    <location>
        <begin position="1"/>
        <end position="27"/>
    </location>
</feature>
<sequence length="198" mass="21518">MPPISRKGTEEEASSPTQRTCTLWRPTPAVARLKSGDDGEDLPDWQQASCLRLDLRRKGGKGRREKGKRSTQEIRIHLLVAGVRGGEAIVPEGQRHLLGAQSGGTQGVHATRALPEDTSAAQGGNAYFLRKGKGKGGRHVEAKFALYAAPDLSCKGTIHEEWWAVSGSIPQRGQISLLPHPRIWSLSAVRIFLCINVS</sequence>
<name>A0A0D9Y6M1_9ORYZ</name>
<dbReference type="EnsemblPlants" id="OGLUM01G12370.1">
    <property type="protein sequence ID" value="OGLUM01G12370.1"/>
    <property type="gene ID" value="OGLUM01G12370"/>
</dbReference>
<reference evidence="2" key="1">
    <citation type="submission" date="2013-08" db="EMBL/GenBank/DDBJ databases">
        <title>Oryza genome evolution.</title>
        <authorList>
            <person name="Wing R.A."/>
            <person name="Panaud O."/>
            <person name="Oliveira A.C."/>
        </authorList>
    </citation>
    <scope>NUCLEOTIDE SEQUENCE</scope>
</reference>